<evidence type="ECO:0000313" key="2">
    <source>
        <dbReference type="Proteomes" id="UP001177140"/>
    </source>
</evidence>
<evidence type="ECO:0000313" key="1">
    <source>
        <dbReference type="EMBL" id="MCL7028811.1"/>
    </source>
</evidence>
<accession>A0AA41S554</accession>
<reference evidence="1" key="1">
    <citation type="submission" date="2022-03" db="EMBL/GenBank/DDBJ databases">
        <title>A functionally conserved STORR gene fusion in Papaver species that diverged 16.8 million years ago.</title>
        <authorList>
            <person name="Catania T."/>
        </authorList>
    </citation>
    <scope>NUCLEOTIDE SEQUENCE</scope>
    <source>
        <strain evidence="1">S-191538</strain>
    </source>
</reference>
<gene>
    <name evidence="1" type="ORF">MKW94_024497</name>
</gene>
<comment type="caution">
    <text evidence="1">The sequence shown here is derived from an EMBL/GenBank/DDBJ whole genome shotgun (WGS) entry which is preliminary data.</text>
</comment>
<protein>
    <submittedName>
        <fullName evidence="1">Uncharacterized protein</fullName>
    </submittedName>
</protein>
<dbReference type="EMBL" id="JAJJMA010083619">
    <property type="protein sequence ID" value="MCL7028811.1"/>
    <property type="molecule type" value="Genomic_DNA"/>
</dbReference>
<keyword evidence="2" id="KW-1185">Reference proteome</keyword>
<dbReference type="Proteomes" id="UP001177140">
    <property type="component" value="Unassembled WGS sequence"/>
</dbReference>
<name>A0AA41S554_PAPNU</name>
<dbReference type="AlphaFoldDB" id="A0AA41S554"/>
<sequence length="70" mass="8012">MGFALRNYTLPTNMSGVFSDRPLRKLINAYIKLKNLRGISTIHFVYKGSNIKPEHITDKIEGCYGRGHKM</sequence>
<organism evidence="1 2">
    <name type="scientific">Papaver nudicaule</name>
    <name type="common">Iceland poppy</name>
    <dbReference type="NCBI Taxonomy" id="74823"/>
    <lineage>
        <taxon>Eukaryota</taxon>
        <taxon>Viridiplantae</taxon>
        <taxon>Streptophyta</taxon>
        <taxon>Embryophyta</taxon>
        <taxon>Tracheophyta</taxon>
        <taxon>Spermatophyta</taxon>
        <taxon>Magnoliopsida</taxon>
        <taxon>Ranunculales</taxon>
        <taxon>Papaveraceae</taxon>
        <taxon>Papaveroideae</taxon>
        <taxon>Papaver</taxon>
    </lineage>
</organism>
<proteinExistence type="predicted"/>